<feature type="domain" description="Methyltransferase" evidence="3">
    <location>
        <begin position="47"/>
        <end position="142"/>
    </location>
</feature>
<dbReference type="RefSeq" id="WP_108221240.1">
    <property type="nucleotide sequence ID" value="NZ_CP090022.1"/>
</dbReference>
<organism evidence="4 5">
    <name type="scientific">Cereibacter azotoformans</name>
    <dbReference type="NCBI Taxonomy" id="43057"/>
    <lineage>
        <taxon>Bacteria</taxon>
        <taxon>Pseudomonadati</taxon>
        <taxon>Pseudomonadota</taxon>
        <taxon>Alphaproteobacteria</taxon>
        <taxon>Rhodobacterales</taxon>
        <taxon>Paracoccaceae</taxon>
        <taxon>Cereibacter</taxon>
    </lineage>
</organism>
<dbReference type="AlphaFoldDB" id="A0A2T5K5S9"/>
<evidence type="ECO:0000256" key="2">
    <source>
        <dbReference type="ARBA" id="ARBA00022679"/>
    </source>
</evidence>
<dbReference type="PANTHER" id="PTHR43861">
    <property type="entry name" value="TRANS-ACONITATE 2-METHYLTRANSFERASE-RELATED"/>
    <property type="match status" value="1"/>
</dbReference>
<name>A0A2T5K5S9_9RHOB</name>
<dbReference type="SUPFAM" id="SSF53335">
    <property type="entry name" value="S-adenosyl-L-methionine-dependent methyltransferases"/>
    <property type="match status" value="1"/>
</dbReference>
<keyword evidence="2 4" id="KW-0808">Transferase</keyword>
<comment type="caution">
    <text evidence="4">The sequence shown here is derived from an EMBL/GenBank/DDBJ whole genome shotgun (WGS) entry which is preliminary data.</text>
</comment>
<dbReference type="Proteomes" id="UP000244060">
    <property type="component" value="Unassembled WGS sequence"/>
</dbReference>
<dbReference type="GO" id="GO:0032259">
    <property type="term" value="P:methylation"/>
    <property type="evidence" value="ECO:0007669"/>
    <property type="project" value="UniProtKB-KW"/>
</dbReference>
<dbReference type="Pfam" id="PF13649">
    <property type="entry name" value="Methyltransf_25"/>
    <property type="match status" value="1"/>
</dbReference>
<proteinExistence type="predicted"/>
<dbReference type="Gene3D" id="3.40.50.150">
    <property type="entry name" value="Vaccinia Virus protein VP39"/>
    <property type="match status" value="1"/>
</dbReference>
<keyword evidence="1 4" id="KW-0489">Methyltransferase</keyword>
<accession>A0A2T5K5S9</accession>
<gene>
    <name evidence="4" type="ORF">C8J28_11157</name>
</gene>
<dbReference type="EMBL" id="QAOT01000011">
    <property type="protein sequence ID" value="PTR17770.1"/>
    <property type="molecule type" value="Genomic_DNA"/>
</dbReference>
<dbReference type="InterPro" id="IPR041698">
    <property type="entry name" value="Methyltransf_25"/>
</dbReference>
<evidence type="ECO:0000313" key="5">
    <source>
        <dbReference type="Proteomes" id="UP000244060"/>
    </source>
</evidence>
<evidence type="ECO:0000256" key="1">
    <source>
        <dbReference type="ARBA" id="ARBA00022603"/>
    </source>
</evidence>
<keyword evidence="5" id="KW-1185">Reference proteome</keyword>
<dbReference type="CDD" id="cd02440">
    <property type="entry name" value="AdoMet_MTases"/>
    <property type="match status" value="1"/>
</dbReference>
<dbReference type="PANTHER" id="PTHR43861:SF1">
    <property type="entry name" value="TRANS-ACONITATE 2-METHYLTRANSFERASE"/>
    <property type="match status" value="1"/>
</dbReference>
<evidence type="ECO:0000313" key="4">
    <source>
        <dbReference type="EMBL" id="PTR17770.1"/>
    </source>
</evidence>
<evidence type="ECO:0000259" key="3">
    <source>
        <dbReference type="Pfam" id="PF13649"/>
    </source>
</evidence>
<dbReference type="InterPro" id="IPR029063">
    <property type="entry name" value="SAM-dependent_MTases_sf"/>
</dbReference>
<dbReference type="OrthoDB" id="9777638at2"/>
<dbReference type="GO" id="GO:0008168">
    <property type="term" value="F:methyltransferase activity"/>
    <property type="evidence" value="ECO:0007669"/>
    <property type="project" value="UniProtKB-KW"/>
</dbReference>
<protein>
    <submittedName>
        <fullName evidence="4">S-adenosylmethionine-diacylgycerolhomoserine-N-methyltransferase</fullName>
    </submittedName>
</protein>
<reference evidence="4 5" key="1">
    <citation type="submission" date="2018-04" db="EMBL/GenBank/DDBJ databases">
        <title>Genomic Encyclopedia of Type Strains, Phase III (KMG-III): the genomes of soil and plant-associated and newly described type strains.</title>
        <authorList>
            <person name="Whitman W."/>
        </authorList>
    </citation>
    <scope>NUCLEOTIDE SEQUENCE [LARGE SCALE GENOMIC DNA]</scope>
    <source>
        <strain evidence="4 5">KA25</strain>
    </source>
</reference>
<sequence length="216" mass="23738">MTAEPHAALMDATYRHQRRIYDITRRHFLLGRDELIAALAPPPGARVLEIACGTGRNLDLIDRRWPGLRLYGLDISEEMLRTARARLGTRARLAQGDATDFDARALFGAGRFERIVISYALSMIPDWRPALAHAASLLSKEGELHVVDFGDQAGLPRWFRTGLRGWIGRFHVEPRDDLGAALAEVAAGVGGISRSGSRFRGYACLGVVRRTAPAPG</sequence>